<proteinExistence type="predicted"/>
<dbReference type="EMBL" id="CP029490">
    <property type="protein sequence ID" value="AWN19913.1"/>
    <property type="molecule type" value="Genomic_DNA"/>
</dbReference>
<protein>
    <submittedName>
        <fullName evidence="1">RelB protein</fullName>
    </submittedName>
</protein>
<gene>
    <name evidence="1" type="ORF">DK182_00360</name>
</gene>
<evidence type="ECO:0000313" key="2">
    <source>
        <dbReference type="Proteomes" id="UP000245369"/>
    </source>
</evidence>
<dbReference type="Proteomes" id="UP000245369">
    <property type="component" value="Chromosome"/>
</dbReference>
<evidence type="ECO:0000313" key="1">
    <source>
        <dbReference type="EMBL" id="AWN19913.1"/>
    </source>
</evidence>
<dbReference type="Pfam" id="PF19807">
    <property type="entry name" value="DUF6290"/>
    <property type="match status" value="1"/>
</dbReference>
<keyword evidence="2" id="KW-1185">Reference proteome</keyword>
<organism evidence="1 2">
    <name type="scientific">Streptococcus sobrinus</name>
    <dbReference type="NCBI Taxonomy" id="1310"/>
    <lineage>
        <taxon>Bacteria</taxon>
        <taxon>Bacillati</taxon>
        <taxon>Bacillota</taxon>
        <taxon>Bacilli</taxon>
        <taxon>Lactobacillales</taxon>
        <taxon>Streptococcaceae</taxon>
        <taxon>Streptococcus</taxon>
    </lineage>
</organism>
<dbReference type="InterPro" id="IPR046257">
    <property type="entry name" value="DUF6290"/>
</dbReference>
<dbReference type="RefSeq" id="WP_002959577.1">
    <property type="nucleotide sequence ID" value="NZ_CP029490.1"/>
</dbReference>
<name>A0ABM6W3P1_9STRE</name>
<dbReference type="NCBIfam" id="NF046040">
    <property type="entry name" value="RelB_antitoxin"/>
    <property type="match status" value="1"/>
</dbReference>
<accession>A0ABM6W3P1</accession>
<reference evidence="1 2" key="1">
    <citation type="submission" date="2018-05" db="EMBL/GenBank/DDBJ databases">
        <title>Complete genome sequences of Streptococcus sobrinus.</title>
        <authorList>
            <person name="Sales M."/>
            <person name="Jensen P.A."/>
        </authorList>
    </citation>
    <scope>NUCLEOTIDE SEQUENCE [LARGE SCALE GENOMIC DNA]</scope>
    <source>
        <strain evidence="1 2">SL1</strain>
    </source>
</reference>
<sequence length="77" mass="8552">MAVVSLRLNQEEESFFKNYADFTGKSLSSLFKEALAQEIEDELDYKLGVEGVRAFEADGGQGYSIAEARKELGLENV</sequence>
<dbReference type="GeneID" id="93922974"/>